<dbReference type="AlphaFoldDB" id="D3PXS2"/>
<dbReference type="CDD" id="cd17535">
    <property type="entry name" value="REC_NarL-like"/>
    <property type="match status" value="1"/>
</dbReference>
<evidence type="ECO:0000256" key="6">
    <source>
        <dbReference type="SAM" id="MobiDB-lite"/>
    </source>
</evidence>
<dbReference type="InterPro" id="IPR016032">
    <property type="entry name" value="Sig_transdc_resp-reg_C-effctor"/>
</dbReference>
<dbReference type="Proteomes" id="UP000000844">
    <property type="component" value="Chromosome"/>
</dbReference>
<dbReference type="GO" id="GO:0000160">
    <property type="term" value="P:phosphorelay signal transduction system"/>
    <property type="evidence" value="ECO:0007669"/>
    <property type="project" value="InterPro"/>
</dbReference>
<dbReference type="OrthoDB" id="9808843at2"/>
<dbReference type="Pfam" id="PF00196">
    <property type="entry name" value="GerE"/>
    <property type="match status" value="1"/>
</dbReference>
<dbReference type="eggNOG" id="COG2197">
    <property type="taxonomic scope" value="Bacteria"/>
</dbReference>
<keyword evidence="3" id="KW-0238">DNA-binding</keyword>
<dbReference type="EMBL" id="CP001778">
    <property type="protein sequence ID" value="ADD43402.1"/>
    <property type="molecule type" value="Genomic_DNA"/>
</dbReference>
<gene>
    <name evidence="9" type="ordered locus">Snas_3745</name>
</gene>
<evidence type="ECO:0000256" key="5">
    <source>
        <dbReference type="PROSITE-ProRule" id="PRU00169"/>
    </source>
</evidence>
<dbReference type="RefSeq" id="WP_013018973.1">
    <property type="nucleotide sequence ID" value="NC_013947.1"/>
</dbReference>
<dbReference type="GO" id="GO:0003677">
    <property type="term" value="F:DNA binding"/>
    <property type="evidence" value="ECO:0007669"/>
    <property type="project" value="UniProtKB-KW"/>
</dbReference>
<dbReference type="PROSITE" id="PS00622">
    <property type="entry name" value="HTH_LUXR_1"/>
    <property type="match status" value="1"/>
</dbReference>
<evidence type="ECO:0000256" key="3">
    <source>
        <dbReference type="ARBA" id="ARBA00023125"/>
    </source>
</evidence>
<dbReference type="SUPFAM" id="SSF46894">
    <property type="entry name" value="C-terminal effector domain of the bipartite response regulators"/>
    <property type="match status" value="1"/>
</dbReference>
<keyword evidence="1 5" id="KW-0597">Phosphoprotein</keyword>
<keyword evidence="10" id="KW-1185">Reference proteome</keyword>
<feature type="domain" description="HTH luxR-type" evidence="7">
    <location>
        <begin position="140"/>
        <end position="205"/>
    </location>
</feature>
<dbReference type="CDD" id="cd06170">
    <property type="entry name" value="LuxR_C_like"/>
    <property type="match status" value="1"/>
</dbReference>
<dbReference type="FunFam" id="1.10.10.10:FF:000153">
    <property type="entry name" value="LuxR family transcriptional regulator"/>
    <property type="match status" value="1"/>
</dbReference>
<dbReference type="PRINTS" id="PR00038">
    <property type="entry name" value="HTHLUXR"/>
</dbReference>
<evidence type="ECO:0000256" key="2">
    <source>
        <dbReference type="ARBA" id="ARBA00023015"/>
    </source>
</evidence>
<dbReference type="SMART" id="SM00448">
    <property type="entry name" value="REC"/>
    <property type="match status" value="1"/>
</dbReference>
<dbReference type="InterPro" id="IPR000792">
    <property type="entry name" value="Tscrpt_reg_LuxR_C"/>
</dbReference>
<dbReference type="InterPro" id="IPR011006">
    <property type="entry name" value="CheY-like_superfamily"/>
</dbReference>
<evidence type="ECO:0000313" key="10">
    <source>
        <dbReference type="Proteomes" id="UP000000844"/>
    </source>
</evidence>
<feature type="domain" description="Response regulatory" evidence="8">
    <location>
        <begin position="6"/>
        <end position="122"/>
    </location>
</feature>
<dbReference type="SMART" id="SM00421">
    <property type="entry name" value="HTH_LUXR"/>
    <property type="match status" value="1"/>
</dbReference>
<feature type="region of interest" description="Disordered" evidence="6">
    <location>
        <begin position="209"/>
        <end position="235"/>
    </location>
</feature>
<dbReference type="PANTHER" id="PTHR43214">
    <property type="entry name" value="TWO-COMPONENT RESPONSE REGULATOR"/>
    <property type="match status" value="1"/>
</dbReference>
<dbReference type="InterPro" id="IPR058245">
    <property type="entry name" value="NreC/VraR/RcsB-like_REC"/>
</dbReference>
<name>D3PXS2_STANL</name>
<evidence type="ECO:0000259" key="7">
    <source>
        <dbReference type="PROSITE" id="PS50043"/>
    </source>
</evidence>
<dbReference type="SUPFAM" id="SSF52172">
    <property type="entry name" value="CheY-like"/>
    <property type="match status" value="1"/>
</dbReference>
<dbReference type="PROSITE" id="PS50043">
    <property type="entry name" value="HTH_LUXR_2"/>
    <property type="match status" value="1"/>
</dbReference>
<feature type="compositionally biased region" description="Basic residues" evidence="6">
    <location>
        <begin position="225"/>
        <end position="235"/>
    </location>
</feature>
<dbReference type="Pfam" id="PF00072">
    <property type="entry name" value="Response_reg"/>
    <property type="match status" value="1"/>
</dbReference>
<dbReference type="HOGENOM" id="CLU_000445_90_8_11"/>
<proteinExistence type="predicted"/>
<sequence length="235" mass="24967">MSEPIRVLVADDHPIVRQGLKTFLDIQPDLSVVAEARDGDEALALIAAHEPDVVLLDLNMPGSDGAKVLTRLAASDHRAKVIVLTSVTEAVRVTEAVAAGAAGFLYKDIDPDSLAQAIRSVADGQVIFAREAVTAMTAPAPGPVAALTAREREVLALVAAGRSNREIAKQLSVAEKTVKTHLSSLFRKLGVADRTQAALYAVTHGMAGHTEGRLESPPRAGRQSAVHKRRVWEAR</sequence>
<dbReference type="STRING" id="446470.Snas_3745"/>
<feature type="modified residue" description="4-aspartylphosphate" evidence="5">
    <location>
        <position position="57"/>
    </location>
</feature>
<dbReference type="InterPro" id="IPR001789">
    <property type="entry name" value="Sig_transdc_resp-reg_receiver"/>
</dbReference>
<evidence type="ECO:0000256" key="1">
    <source>
        <dbReference type="ARBA" id="ARBA00022553"/>
    </source>
</evidence>
<keyword evidence="2" id="KW-0805">Transcription regulation</keyword>
<dbReference type="InterPro" id="IPR039420">
    <property type="entry name" value="WalR-like"/>
</dbReference>
<organism evidence="9 10">
    <name type="scientific">Stackebrandtia nassauensis (strain DSM 44728 / CIP 108903 / NRRL B-16338 / NBRC 102104 / LLR-40K-21)</name>
    <dbReference type="NCBI Taxonomy" id="446470"/>
    <lineage>
        <taxon>Bacteria</taxon>
        <taxon>Bacillati</taxon>
        <taxon>Actinomycetota</taxon>
        <taxon>Actinomycetes</taxon>
        <taxon>Glycomycetales</taxon>
        <taxon>Glycomycetaceae</taxon>
        <taxon>Stackebrandtia</taxon>
    </lineage>
</organism>
<evidence type="ECO:0000313" key="9">
    <source>
        <dbReference type="EMBL" id="ADD43402.1"/>
    </source>
</evidence>
<dbReference type="GO" id="GO:0006355">
    <property type="term" value="P:regulation of DNA-templated transcription"/>
    <property type="evidence" value="ECO:0007669"/>
    <property type="project" value="InterPro"/>
</dbReference>
<dbReference type="PROSITE" id="PS50110">
    <property type="entry name" value="RESPONSE_REGULATORY"/>
    <property type="match status" value="1"/>
</dbReference>
<dbReference type="Gene3D" id="3.40.50.2300">
    <property type="match status" value="1"/>
</dbReference>
<evidence type="ECO:0000256" key="4">
    <source>
        <dbReference type="ARBA" id="ARBA00023163"/>
    </source>
</evidence>
<keyword evidence="4" id="KW-0804">Transcription</keyword>
<protein>
    <submittedName>
        <fullName evidence="9">Two component transcriptional regulator, LuxR family</fullName>
    </submittedName>
</protein>
<accession>D3PXS2</accession>
<dbReference type="KEGG" id="sna:Snas_3745"/>
<reference evidence="9 10" key="1">
    <citation type="journal article" date="2009" name="Stand. Genomic Sci.">
        <title>Complete genome sequence of Stackebrandtia nassauensis type strain (LLR-40K-21).</title>
        <authorList>
            <person name="Munk C."/>
            <person name="Lapidus A."/>
            <person name="Copeland A."/>
            <person name="Jando M."/>
            <person name="Mayilraj S."/>
            <person name="Glavina Del Rio T."/>
            <person name="Nolan M."/>
            <person name="Chen F."/>
            <person name="Lucas S."/>
            <person name="Tice H."/>
            <person name="Cheng J.F."/>
            <person name="Han C."/>
            <person name="Detter J.C."/>
            <person name="Bruce D."/>
            <person name="Goodwin L."/>
            <person name="Chain P."/>
            <person name="Pitluck S."/>
            <person name="Goker M."/>
            <person name="Ovchinikova G."/>
            <person name="Pati A."/>
            <person name="Ivanova N."/>
            <person name="Mavromatis K."/>
            <person name="Chen A."/>
            <person name="Palaniappan K."/>
            <person name="Land M."/>
            <person name="Hauser L."/>
            <person name="Chang Y.J."/>
            <person name="Jeffries C.D."/>
            <person name="Bristow J."/>
            <person name="Eisen J.A."/>
            <person name="Markowitz V."/>
            <person name="Hugenholtz P."/>
            <person name="Kyrpides N.C."/>
            <person name="Klenk H.P."/>
        </authorList>
    </citation>
    <scope>NUCLEOTIDE SEQUENCE [LARGE SCALE GENOMIC DNA]</scope>
    <source>
        <strain evidence="10">DSM 44728 / CIP 108903 / NRRL B-16338 / NBRC 102104 / LLR-40K-21</strain>
    </source>
</reference>
<dbReference type="PANTHER" id="PTHR43214:SF43">
    <property type="entry name" value="TWO-COMPONENT RESPONSE REGULATOR"/>
    <property type="match status" value="1"/>
</dbReference>
<evidence type="ECO:0000259" key="8">
    <source>
        <dbReference type="PROSITE" id="PS50110"/>
    </source>
</evidence>